<feature type="compositionally biased region" description="Low complexity" evidence="2">
    <location>
        <begin position="101"/>
        <end position="113"/>
    </location>
</feature>
<feature type="compositionally biased region" description="Low complexity" evidence="2">
    <location>
        <begin position="860"/>
        <end position="876"/>
    </location>
</feature>
<dbReference type="GO" id="GO:0004305">
    <property type="term" value="F:ethanolamine kinase activity"/>
    <property type="evidence" value="ECO:0007669"/>
    <property type="project" value="TreeGrafter"/>
</dbReference>
<dbReference type="GO" id="GO:0004103">
    <property type="term" value="F:choline kinase activity"/>
    <property type="evidence" value="ECO:0007669"/>
    <property type="project" value="TreeGrafter"/>
</dbReference>
<dbReference type="EMBL" id="JAJGCB010000005">
    <property type="protein sequence ID" value="KAJ8992462.1"/>
    <property type="molecule type" value="Genomic_DNA"/>
</dbReference>
<dbReference type="Pfam" id="PF04428">
    <property type="entry name" value="Choline_kin_N"/>
    <property type="match status" value="1"/>
</dbReference>
<comment type="caution">
    <text evidence="4">The sequence shown here is derived from an EMBL/GenBank/DDBJ whole genome shotgun (WGS) entry which is preliminary data.</text>
</comment>
<feature type="compositionally biased region" description="Basic residues" evidence="2">
    <location>
        <begin position="222"/>
        <end position="234"/>
    </location>
</feature>
<dbReference type="PANTHER" id="PTHR22603:SF93">
    <property type="entry name" value="RE24176P"/>
    <property type="match status" value="1"/>
</dbReference>
<feature type="region of interest" description="Disordered" evidence="2">
    <location>
        <begin position="1"/>
        <end position="124"/>
    </location>
</feature>
<feature type="compositionally biased region" description="Basic and acidic residues" evidence="2">
    <location>
        <begin position="818"/>
        <end position="841"/>
    </location>
</feature>
<accession>A0AAN6IVR8</accession>
<evidence type="ECO:0000256" key="2">
    <source>
        <dbReference type="SAM" id="MobiDB-lite"/>
    </source>
</evidence>
<evidence type="ECO:0000256" key="1">
    <source>
        <dbReference type="ARBA" id="ARBA00038211"/>
    </source>
</evidence>
<gene>
    <name evidence="4" type="ORF">HRR80_003564</name>
</gene>
<feature type="region of interest" description="Disordered" evidence="2">
    <location>
        <begin position="206"/>
        <end position="243"/>
    </location>
</feature>
<sequence length="1011" mass="113605">MASYSSNNVSSSDTRATTAMSSPRMGAQKGVTIYDEPEHIGSGRRPDDDASVSPTLVASHPHRYHRASISGKKMTGRPPLPHSSSTTSLVNQGMSYLSLDNAGSNSNSASNNNPDLGGNDSKTPDLRVLLSQVVDWLQEEKAKRQRRRQQRRHHLQYLVNHHRPHAKVPGDQSDESFSKGYESPVDHEADLSLEKLENILSGFTSSLSSHVSRPTHKPSTSHLRRGSIARKYKRTTTAPQSSDTEFFGDDILVPSVEAYLDNSKTMAFTGGMADADTSESAKGRDYQHWVNFKRDIVRLTHTLKLKGWRRIPIGRAQDIEVVRLSGALTNAVYVVRPPKNMEEYDRLQGDGTTAGGSSTSGLLVSKRQPIQLLLRIYGPQVEHLIDRQAELNILRRLARRRIGPRLLGSFDNGRFEEYLHAKTLTAEDLRVPETSKQIAKRMRELHDGIELLESEIEAGPAIFINWDKWVDRCEKIITWLDQQVYLAGQEAQAQEEVGGGEGVVARKKHNVNPRYVRRGLICGVPWPVFRKTYEAYRKRLIADCGGMDGIRKALVFAHNDTQYGNLMRLEPSGESPLLQPSNQHKQLVVIDFEYASQNTRGLEFANHFTEWCYNYHRAEHNYACDTRRYPNESEQYRFVRSYVMHRPQFNPAASATPKLEGREKTNISDFMLDARTPATPGTSVGGINETDYEKEETERERAQEEEIQRLLRETRVWRLANSAQWVAWGIVQAKIPELEALEKKEKQKREEEEVAAKKAKASGGGAARAMMDKVKEMTKTRVDAAVGGMRDRYQHGRLHLHQNHLHPMSDALNEEEKRIQMESRWDRPEGRLQEEAHHEGDDGVVVATPSRESGSGGVSGLSNGETGEEQQTAEATKVTEGGDIDGTDNDRHNVNANANDNEQANSIENVSGGDQVESEIDATVDPDKTPSVHSRLDPADDHAGEGENDHDHDQSASGTGDEEQDDHEEFDYLGYAHERAMFFWGDCVQMGLVKEEELPESMRGRIKMVPY</sequence>
<dbReference type="InterPro" id="IPR007521">
    <property type="entry name" value="Choline_kin_N"/>
</dbReference>
<feature type="region of interest" description="Disordered" evidence="2">
    <location>
        <begin position="673"/>
        <end position="701"/>
    </location>
</feature>
<dbReference type="PANTHER" id="PTHR22603">
    <property type="entry name" value="CHOLINE/ETHANOALAMINE KINASE"/>
    <property type="match status" value="1"/>
</dbReference>
<dbReference type="AlphaFoldDB" id="A0AAN6IVR8"/>
<dbReference type="InterPro" id="IPR011009">
    <property type="entry name" value="Kinase-like_dom_sf"/>
</dbReference>
<dbReference type="CDD" id="cd05157">
    <property type="entry name" value="ETNK_euk"/>
    <property type="match status" value="1"/>
</dbReference>
<dbReference type="SUPFAM" id="SSF56112">
    <property type="entry name" value="Protein kinase-like (PK-like)"/>
    <property type="match status" value="1"/>
</dbReference>
<evidence type="ECO:0000313" key="5">
    <source>
        <dbReference type="Proteomes" id="UP001161757"/>
    </source>
</evidence>
<evidence type="ECO:0000313" key="4">
    <source>
        <dbReference type="EMBL" id="KAJ8992462.1"/>
    </source>
</evidence>
<reference evidence="4" key="1">
    <citation type="submission" date="2023-01" db="EMBL/GenBank/DDBJ databases">
        <title>Exophiala dermititidis isolated from Cystic Fibrosis Patient.</title>
        <authorList>
            <person name="Kurbessoian T."/>
            <person name="Crocker A."/>
            <person name="Murante D."/>
            <person name="Hogan D.A."/>
            <person name="Stajich J.E."/>
        </authorList>
    </citation>
    <scope>NUCLEOTIDE SEQUENCE</scope>
    <source>
        <strain evidence="4">Ex8</strain>
    </source>
</reference>
<dbReference type="GO" id="GO:0006646">
    <property type="term" value="P:phosphatidylethanolamine biosynthetic process"/>
    <property type="evidence" value="ECO:0007669"/>
    <property type="project" value="TreeGrafter"/>
</dbReference>
<feature type="region of interest" description="Disordered" evidence="2">
    <location>
        <begin position="162"/>
        <end position="183"/>
    </location>
</feature>
<feature type="compositionally biased region" description="Polar residues" evidence="2">
    <location>
        <begin position="206"/>
        <end position="221"/>
    </location>
</feature>
<feature type="compositionally biased region" description="Polar residues" evidence="2">
    <location>
        <begin position="894"/>
        <end position="909"/>
    </location>
</feature>
<dbReference type="GO" id="GO:0005737">
    <property type="term" value="C:cytoplasm"/>
    <property type="evidence" value="ECO:0007669"/>
    <property type="project" value="TreeGrafter"/>
</dbReference>
<proteinExistence type="inferred from homology"/>
<dbReference type="Proteomes" id="UP001161757">
    <property type="component" value="Unassembled WGS sequence"/>
</dbReference>
<dbReference type="Pfam" id="PF01633">
    <property type="entry name" value="Choline_kinase"/>
    <property type="match status" value="1"/>
</dbReference>
<dbReference type="Gene3D" id="3.90.1200.10">
    <property type="match status" value="1"/>
</dbReference>
<comment type="similarity">
    <text evidence="1">Belongs to the choline/ethanolamine kinase family.</text>
</comment>
<evidence type="ECO:0000259" key="3">
    <source>
        <dbReference type="Pfam" id="PF04428"/>
    </source>
</evidence>
<feature type="compositionally biased region" description="Basic and acidic residues" evidence="2">
    <location>
        <begin position="36"/>
        <end position="48"/>
    </location>
</feature>
<feature type="compositionally biased region" description="Low complexity" evidence="2">
    <location>
        <begin position="1"/>
        <end position="12"/>
    </location>
</feature>
<protein>
    <recommendedName>
        <fullName evidence="3">Choline kinase N-terminal domain-containing protein</fullName>
    </recommendedName>
</protein>
<organism evidence="4 5">
    <name type="scientific">Exophiala dermatitidis</name>
    <name type="common">Black yeast-like fungus</name>
    <name type="synonym">Wangiella dermatitidis</name>
    <dbReference type="NCBI Taxonomy" id="5970"/>
    <lineage>
        <taxon>Eukaryota</taxon>
        <taxon>Fungi</taxon>
        <taxon>Dikarya</taxon>
        <taxon>Ascomycota</taxon>
        <taxon>Pezizomycotina</taxon>
        <taxon>Eurotiomycetes</taxon>
        <taxon>Chaetothyriomycetidae</taxon>
        <taxon>Chaetothyriales</taxon>
        <taxon>Herpotrichiellaceae</taxon>
        <taxon>Exophiala</taxon>
    </lineage>
</organism>
<feature type="region of interest" description="Disordered" evidence="2">
    <location>
        <begin position="818"/>
        <end position="966"/>
    </location>
</feature>
<name>A0AAN6IVR8_EXODE</name>
<feature type="domain" description="Choline kinase N-terminal" evidence="3">
    <location>
        <begin position="244"/>
        <end position="312"/>
    </location>
</feature>
<feature type="compositionally biased region" description="Basic and acidic residues" evidence="2">
    <location>
        <begin position="925"/>
        <end position="954"/>
    </location>
</feature>